<dbReference type="KEGG" id="rpe:RPE_2679"/>
<reference evidence="1" key="1">
    <citation type="submission" date="2006-09" db="EMBL/GenBank/DDBJ databases">
        <title>Complete sequence of Rhodopseudomonas palustris BisA53.</title>
        <authorList>
            <consortium name="US DOE Joint Genome Institute"/>
            <person name="Copeland A."/>
            <person name="Lucas S."/>
            <person name="Lapidus A."/>
            <person name="Barry K."/>
            <person name="Detter J.C."/>
            <person name="Glavina del Rio T."/>
            <person name="Hammon N."/>
            <person name="Israni S."/>
            <person name="Dalin E."/>
            <person name="Tice H."/>
            <person name="Pitluck S."/>
            <person name="Chain P."/>
            <person name="Malfatti S."/>
            <person name="Shin M."/>
            <person name="Vergez L."/>
            <person name="Schmutz J."/>
            <person name="Larimer F."/>
            <person name="Land M."/>
            <person name="Hauser L."/>
            <person name="Pelletier D.A."/>
            <person name="Kyrpides N."/>
            <person name="Kim E."/>
            <person name="Harwood C.S."/>
            <person name="Oda Y."/>
            <person name="Richardson P."/>
        </authorList>
    </citation>
    <scope>NUCLEOTIDE SEQUENCE [LARGE SCALE GENOMIC DNA]</scope>
    <source>
        <strain evidence="1">BisA53</strain>
    </source>
</reference>
<dbReference type="AlphaFoldDB" id="Q07N68"/>
<dbReference type="EMBL" id="CP000463">
    <property type="protein sequence ID" value="ABJ06616.1"/>
    <property type="molecule type" value="Genomic_DNA"/>
</dbReference>
<proteinExistence type="predicted"/>
<evidence type="ECO:0000313" key="1">
    <source>
        <dbReference type="EMBL" id="ABJ06616.1"/>
    </source>
</evidence>
<accession>Q07N68</accession>
<gene>
    <name evidence="1" type="ordered locus">RPE_2679</name>
</gene>
<protein>
    <submittedName>
        <fullName evidence="1">Uncharacterized protein</fullName>
    </submittedName>
</protein>
<name>Q07N68_RHOP5</name>
<dbReference type="HOGENOM" id="CLU_2248037_0_0_5"/>
<sequence length="104" mass="11149">MRSVARVMDQPPDGFGLPHRLAMGVVRSLPIAGVLFDQKVDQRPATRVVIGAGEQVTVAVDVKAAFRRTHVAAPGGEGVQAYRPPPAKKRVASLDWLIVPITIC</sequence>
<organism evidence="1">
    <name type="scientific">Rhodopseudomonas palustris (strain BisA53)</name>
    <dbReference type="NCBI Taxonomy" id="316055"/>
    <lineage>
        <taxon>Bacteria</taxon>
        <taxon>Pseudomonadati</taxon>
        <taxon>Pseudomonadota</taxon>
        <taxon>Alphaproteobacteria</taxon>
        <taxon>Hyphomicrobiales</taxon>
        <taxon>Nitrobacteraceae</taxon>
        <taxon>Rhodopseudomonas</taxon>
    </lineage>
</organism>